<evidence type="ECO:0000313" key="3">
    <source>
        <dbReference type="Proteomes" id="UP000184231"/>
    </source>
</evidence>
<name>A0A1M6KUZ3_9FLAO</name>
<reference evidence="2 3" key="1">
    <citation type="submission" date="2016-11" db="EMBL/GenBank/DDBJ databases">
        <authorList>
            <person name="Jaros S."/>
            <person name="Januszkiewicz K."/>
            <person name="Wedrychowicz H."/>
        </authorList>
    </citation>
    <scope>NUCLEOTIDE SEQUENCE [LARGE SCALE GENOMIC DNA]</scope>
    <source>
        <strain evidence="2 3">CGMCC 1.8863</strain>
    </source>
</reference>
<evidence type="ECO:0000313" key="2">
    <source>
        <dbReference type="EMBL" id="SHJ62781.1"/>
    </source>
</evidence>
<proteinExistence type="predicted"/>
<dbReference type="Gene3D" id="2.40.128.280">
    <property type="match status" value="1"/>
</dbReference>
<dbReference type="OrthoDB" id="199694at2"/>
<sequence length="141" mass="16194">MKNLVIKTRAIPILLLIGIHLLGSCRNERKNTPESEITFEIQNEDKQSSTIDKDLLVGSWKDYSEFALHFTLFKDGSASSDNMKTLLYKTWEVQGNQITFTVESIGNGTSFIDDETYIIDKLTKDSLILKNGEYRFEYTKE</sequence>
<organism evidence="2 3">
    <name type="scientific">Arenibacter nanhaiticus</name>
    <dbReference type="NCBI Taxonomy" id="558155"/>
    <lineage>
        <taxon>Bacteria</taxon>
        <taxon>Pseudomonadati</taxon>
        <taxon>Bacteroidota</taxon>
        <taxon>Flavobacteriia</taxon>
        <taxon>Flavobacteriales</taxon>
        <taxon>Flavobacteriaceae</taxon>
        <taxon>Arenibacter</taxon>
    </lineage>
</organism>
<dbReference type="Pfam" id="PF12702">
    <property type="entry name" value="Lipocalin_3"/>
    <property type="match status" value="1"/>
</dbReference>
<feature type="domain" description="Lipocalin-like" evidence="1">
    <location>
        <begin position="55"/>
        <end position="140"/>
    </location>
</feature>
<keyword evidence="3" id="KW-1185">Reference proteome</keyword>
<dbReference type="EMBL" id="FQYX01000028">
    <property type="protein sequence ID" value="SHJ62781.1"/>
    <property type="molecule type" value="Genomic_DNA"/>
</dbReference>
<gene>
    <name evidence="2" type="ORF">SAMN04487911_1289</name>
</gene>
<dbReference type="Proteomes" id="UP000184231">
    <property type="component" value="Unassembled WGS sequence"/>
</dbReference>
<dbReference type="RefSeq" id="WP_084668515.1">
    <property type="nucleotide sequence ID" value="NZ_FQYX01000028.1"/>
</dbReference>
<dbReference type="AlphaFoldDB" id="A0A1M6KUZ3"/>
<protein>
    <submittedName>
        <fullName evidence="2">Lipocalin-like</fullName>
    </submittedName>
</protein>
<accession>A0A1M6KUZ3</accession>
<evidence type="ECO:0000259" key="1">
    <source>
        <dbReference type="Pfam" id="PF12702"/>
    </source>
</evidence>
<dbReference type="InterPro" id="IPR024311">
    <property type="entry name" value="Lipocalin-like"/>
</dbReference>
<dbReference type="PROSITE" id="PS51257">
    <property type="entry name" value="PROKAR_LIPOPROTEIN"/>
    <property type="match status" value="1"/>
</dbReference>